<proteinExistence type="predicted"/>
<name>A0A9Q5Z7D5_NOSLI</name>
<evidence type="ECO:0000313" key="2">
    <source>
        <dbReference type="Proteomes" id="UP000222310"/>
    </source>
</evidence>
<gene>
    <name evidence="1" type="ORF">VF08_28330</name>
</gene>
<organism evidence="1 2">
    <name type="scientific">Nostoc linckia z8</name>
    <dbReference type="NCBI Taxonomy" id="1628746"/>
    <lineage>
        <taxon>Bacteria</taxon>
        <taxon>Bacillati</taxon>
        <taxon>Cyanobacteriota</taxon>
        <taxon>Cyanophyceae</taxon>
        <taxon>Nostocales</taxon>
        <taxon>Nostocaceae</taxon>
        <taxon>Nostoc</taxon>
    </lineage>
</organism>
<accession>A0A9Q5Z7D5</accession>
<dbReference type="EMBL" id="LAHD01000111">
    <property type="protein sequence ID" value="PHJ97660.1"/>
    <property type="molecule type" value="Genomic_DNA"/>
</dbReference>
<evidence type="ECO:0008006" key="3">
    <source>
        <dbReference type="Google" id="ProtNLM"/>
    </source>
</evidence>
<dbReference type="GeneID" id="57096123"/>
<comment type="caution">
    <text evidence="1">The sequence shown here is derived from an EMBL/GenBank/DDBJ whole genome shotgun (WGS) entry which is preliminary data.</text>
</comment>
<reference evidence="1 2" key="1">
    <citation type="submission" date="2015-02" db="EMBL/GenBank/DDBJ databases">
        <title>Nostoc linckia genome annotation.</title>
        <authorList>
            <person name="Zhou Z."/>
        </authorList>
    </citation>
    <scope>NUCLEOTIDE SEQUENCE [LARGE SCALE GENOMIC DNA]</scope>
    <source>
        <strain evidence="2">z8</strain>
    </source>
</reference>
<dbReference type="Proteomes" id="UP000222310">
    <property type="component" value="Unassembled WGS sequence"/>
</dbReference>
<evidence type="ECO:0000313" key="1">
    <source>
        <dbReference type="EMBL" id="PHJ97660.1"/>
    </source>
</evidence>
<dbReference type="RefSeq" id="WP_099069114.1">
    <property type="nucleotide sequence ID" value="NZ_LAHD01000111.1"/>
</dbReference>
<protein>
    <recommendedName>
        <fullName evidence="3">Baseplate protein J-like domain-containing protein</fullName>
    </recommendedName>
</protein>
<sequence length="1392" mass="159543">MERSLTDYFSFLYTITIHNSAMNINKQIKDRVFRDGVSQRHRLLRELEPDYVAVDERDTSDLLAFVQDYATKLNYFDESNTIKGDWSAFFAGDIKQMVAYINNPESFADDESTLRQLSQPHLVLLLTFLQLLRYPQQQFKALTQRYLDFYYQEVLKLRIKPEVADKINVIFELLPGQDTHLIKQGTLLNAGQDSQGINLNYATDEDIIVNRATVASVKTVFLEKTYITLEDIHQQDNRSDRSFEKMLRWAIGSPNQGDKFPDFNGTAVDINYLKQYIYQPLKNTQQISQTAKNYVENSLFFDSVESFQYCFETNDRQTSEDNPDLKKPTELEWQEIYKIAEKAYRKKITFARRNTLKEEREKSGFDGMMKLALGSPNPGDALPEMPNNYQTLVEIFDNLNQEPVIRYIKEQLYLSVEDFRKIMEIQATTVNPNWEEVYRLVEKAQTKKRNFIYPFIGRTEIQNIYPNSPVDVKEKEAAKFQRFQTFGNITQNLPNSLGFAVSSPILLLSEGTRTIILTFASSEKTLNRDACQQMLDSKIQCFEIYLSSGKQWIKPESFQYKIGDFILEEAVKSYNISQVNLGAIAPDNRIFTSVSLAAANDTFDSSNFGQLLVWNDGRIFEITEIVNSKQANIQEIARGIFPQEVLSNDKVKLYQPSAIYLNSLQFELTIDATSPAILPPAETLTDAMATPHPVVKILLHQISKLDDSEVKFIYYQQLRSLLLKKVNIQIKVENLQNLQLRNDNSILNSKTPFPPFGNNPKPGSSFYFSHREISCKKLDSLSLNIQWMALPKNFEEYYKAYSDTGVISKVTNNSFQVSWKILNNRSWVDIATYLPIFSQDGNNLSNSIQMQCENFNIPGYTLDTSTLAIATDNPFEQNRYFKLELESPDFAHDLYPIVLNKVALATDDKKNLTVYPPYTPQIKAISLDYTASVEVDLQGHSNTDDSTQIFHLHPFGYADIQTLNPDNSTNSQYYLLPQYETEGSLYLGIRNLQPPQNISILYQMIAGSGNGELTPPQIYWSYLSGNNWQEFQDTEILFDSTNGLVDPGIIRLSIPDKATNKHQLLPSGLHWLRATVKENTTAIPDTLDIKTQAVRATFVNQENAAEHFSQPLAANSIQGFVTRDAAIKTVQQPYTSYGGKPKENNRAFTTRVSERLRHKQRAITPWDYERLVLEHFPQIYKVKCITSAAGSNNPSAAKVTVVVVPDISNTAPFFPLEPKAPLYLLKEIEAYLQKYTSPFVQIVVKNPRYERIKYRVGVRFRQRYEQGYYLNQLNEDIKRFLSPWAYEEQADITFGSSIHSSSLIYFIENRPYVDYVANLKLIEQIGIQAGSQGKSDTYYRVNQSNLAQVQYPDAILVSAPEHIIDLIGTENYDEEDFEGIGYMIVGIDFIVS</sequence>